<reference evidence="1" key="1">
    <citation type="submission" date="2020-11" db="EMBL/GenBank/DDBJ databases">
        <authorList>
            <consortium name="DOE Joint Genome Institute"/>
            <person name="Ahrendt S."/>
            <person name="Riley R."/>
            <person name="Andreopoulos W."/>
            <person name="Labutti K."/>
            <person name="Pangilinan J."/>
            <person name="Ruiz-Duenas F.J."/>
            <person name="Barrasa J.M."/>
            <person name="Sanchez-Garcia M."/>
            <person name="Camarero S."/>
            <person name="Miyauchi S."/>
            <person name="Serrano A."/>
            <person name="Linde D."/>
            <person name="Babiker R."/>
            <person name="Drula E."/>
            <person name="Ayuso-Fernandez I."/>
            <person name="Pacheco R."/>
            <person name="Padilla G."/>
            <person name="Ferreira P."/>
            <person name="Barriuso J."/>
            <person name="Kellner H."/>
            <person name="Castanera R."/>
            <person name="Alfaro M."/>
            <person name="Ramirez L."/>
            <person name="Pisabarro A.G."/>
            <person name="Kuo A."/>
            <person name="Tritt A."/>
            <person name="Lipzen A."/>
            <person name="He G."/>
            <person name="Yan M."/>
            <person name="Ng V."/>
            <person name="Cullen D."/>
            <person name="Martin F."/>
            <person name="Rosso M.-N."/>
            <person name="Henrissat B."/>
            <person name="Hibbett D."/>
            <person name="Martinez A.T."/>
            <person name="Grigoriev I.V."/>
        </authorList>
    </citation>
    <scope>NUCLEOTIDE SEQUENCE</scope>
    <source>
        <strain evidence="1">CBS 247.69</strain>
    </source>
</reference>
<proteinExistence type="predicted"/>
<keyword evidence="2" id="KW-1185">Reference proteome</keyword>
<dbReference type="AlphaFoldDB" id="A0A9P6CBT9"/>
<dbReference type="Proteomes" id="UP000807353">
    <property type="component" value="Unassembled WGS sequence"/>
</dbReference>
<accession>A0A9P6CBT9</accession>
<name>A0A9P6CBT9_9AGAR</name>
<evidence type="ECO:0000313" key="2">
    <source>
        <dbReference type="Proteomes" id="UP000807353"/>
    </source>
</evidence>
<gene>
    <name evidence="1" type="ORF">BDZ94DRAFT_1241567</name>
</gene>
<organism evidence="1 2">
    <name type="scientific">Collybia nuda</name>
    <dbReference type="NCBI Taxonomy" id="64659"/>
    <lineage>
        <taxon>Eukaryota</taxon>
        <taxon>Fungi</taxon>
        <taxon>Dikarya</taxon>
        <taxon>Basidiomycota</taxon>
        <taxon>Agaricomycotina</taxon>
        <taxon>Agaricomycetes</taxon>
        <taxon>Agaricomycetidae</taxon>
        <taxon>Agaricales</taxon>
        <taxon>Tricholomatineae</taxon>
        <taxon>Clitocybaceae</taxon>
        <taxon>Collybia</taxon>
    </lineage>
</organism>
<protein>
    <submittedName>
        <fullName evidence="1">Uncharacterized protein</fullName>
    </submittedName>
</protein>
<evidence type="ECO:0000313" key="1">
    <source>
        <dbReference type="EMBL" id="KAF9456400.1"/>
    </source>
</evidence>
<comment type="caution">
    <text evidence="1">The sequence shown here is derived from an EMBL/GenBank/DDBJ whole genome shotgun (WGS) entry which is preliminary data.</text>
</comment>
<dbReference type="EMBL" id="MU150429">
    <property type="protein sequence ID" value="KAF9456400.1"/>
    <property type="molecule type" value="Genomic_DNA"/>
</dbReference>
<sequence length="155" mass="16713">MSPKKNQTAGFVHPSLNRFLFNNDDDLNKRIQLTKRKANAILSDSSDIKILESPTPSKKKICAPYSTSGPKSPTTTTTAGIVSKVILNVYAEFWAALNAVKGTNGDVGCTTASCNIKLTKKVLAQIVDPSRIPRVIRRTAKTPASEAVVLTSGKR</sequence>